<organism evidence="1 2">
    <name type="scientific">Aquarana catesbeiana</name>
    <name type="common">American bullfrog</name>
    <name type="synonym">Rana catesbeiana</name>
    <dbReference type="NCBI Taxonomy" id="8400"/>
    <lineage>
        <taxon>Eukaryota</taxon>
        <taxon>Metazoa</taxon>
        <taxon>Chordata</taxon>
        <taxon>Craniata</taxon>
        <taxon>Vertebrata</taxon>
        <taxon>Euteleostomi</taxon>
        <taxon>Amphibia</taxon>
        <taxon>Batrachia</taxon>
        <taxon>Anura</taxon>
        <taxon>Neobatrachia</taxon>
        <taxon>Ranoidea</taxon>
        <taxon>Ranidae</taxon>
        <taxon>Aquarana</taxon>
    </lineage>
</organism>
<sequence length="88" mass="9788">METQLILQLHVHPHHAYLHHVHQVTHKAILVHPMDIMDIMATMAPTFLDTSSVTTGTMDIMGITDTMGITNTMDITIAKLKSTAVENK</sequence>
<protein>
    <submittedName>
        <fullName evidence="1">Uncharacterized protein</fullName>
    </submittedName>
</protein>
<name>A0A2G9SLF6_AQUCT</name>
<dbReference type="EMBL" id="KV923315">
    <property type="protein sequence ID" value="PIO40321.1"/>
    <property type="molecule type" value="Genomic_DNA"/>
</dbReference>
<gene>
    <name evidence="1" type="ORF">AB205_0072380</name>
</gene>
<dbReference type="EMBL" id="KV923315">
    <property type="protein sequence ID" value="PIO40323.1"/>
    <property type="molecule type" value="Genomic_DNA"/>
</dbReference>
<reference evidence="1" key="2">
    <citation type="submission" date="2017-08" db="EMBL/GenBank/DDBJ databases">
        <title>Assembly of the North American Bullfrog Genome.</title>
        <authorList>
            <person name="Warren R.L."/>
            <person name="Vandervalk B.P."/>
            <person name="Kucuk E."/>
            <person name="Birol I."/>
            <person name="Helbing C."/>
            <person name="Pandoh P."/>
            <person name="Behsaz B."/>
            <person name="Mohamadi H."/>
            <person name="Chu J."/>
            <person name="Jackman S."/>
            <person name="Hammond S.A."/>
            <person name="Veldhoen N."/>
            <person name="Kirk H."/>
            <person name="Zhao Y."/>
            <person name="Coope R."/>
            <person name="Pleasance S."/>
            <person name="Moore R."/>
            <person name="Holt R."/>
        </authorList>
    </citation>
    <scope>NUCLEOTIDE SEQUENCE</scope>
    <source>
        <strain evidence="1">Bruno</strain>
        <tissue evidence="1">Liver</tissue>
    </source>
</reference>
<evidence type="ECO:0000313" key="2">
    <source>
        <dbReference type="Proteomes" id="UP000228934"/>
    </source>
</evidence>
<dbReference type="EMBL" id="KV923315">
    <property type="protein sequence ID" value="PIO40322.1"/>
    <property type="molecule type" value="Genomic_DNA"/>
</dbReference>
<reference evidence="2" key="1">
    <citation type="journal article" date="2017" name="Nat. Commun.">
        <title>The North American bullfrog draft genome provides insight into hormonal regulation of long noncoding RNA.</title>
        <authorList>
            <person name="Hammond S.A."/>
            <person name="Warren R.L."/>
            <person name="Vandervalk B.P."/>
            <person name="Kucuk E."/>
            <person name="Khan H."/>
            <person name="Gibb E.A."/>
            <person name="Pandoh P."/>
            <person name="Kirk H."/>
            <person name="Zhao Y."/>
            <person name="Jones M."/>
            <person name="Mungall A.J."/>
            <person name="Coope R."/>
            <person name="Pleasance S."/>
            <person name="Moore R.A."/>
            <person name="Holt R.A."/>
            <person name="Round J.M."/>
            <person name="Ohora S."/>
            <person name="Walle B.V."/>
            <person name="Veldhoen N."/>
            <person name="Helbing C.C."/>
            <person name="Birol I."/>
        </authorList>
    </citation>
    <scope>NUCLEOTIDE SEQUENCE [LARGE SCALE GENOMIC DNA]</scope>
</reference>
<dbReference type="AlphaFoldDB" id="A0A2G9SLF6"/>
<accession>A0A2G9SLF6</accession>
<dbReference type="Proteomes" id="UP000228934">
    <property type="component" value="Unassembled WGS sequence"/>
</dbReference>
<evidence type="ECO:0000313" key="1">
    <source>
        <dbReference type="EMBL" id="PIO40323.1"/>
    </source>
</evidence>
<proteinExistence type="predicted"/>
<keyword evidence="2" id="KW-1185">Reference proteome</keyword>